<comment type="caution">
    <text evidence="9">The sequence shown here is derived from an EMBL/GenBank/DDBJ whole genome shotgun (WGS) entry which is preliminary data.</text>
</comment>
<evidence type="ECO:0000256" key="7">
    <source>
        <dbReference type="ARBA" id="ARBA00029984"/>
    </source>
</evidence>
<keyword evidence="10" id="KW-1185">Reference proteome</keyword>
<evidence type="ECO:0000256" key="1">
    <source>
        <dbReference type="ARBA" id="ARBA00004412"/>
    </source>
</evidence>
<protein>
    <recommendedName>
        <fullName evidence="4">Spermatogenesis-defective protein 39 homolog</fullName>
    </recommendedName>
    <alternativeName>
        <fullName evidence="7">VPS33B-interacting protein in apical-basolateral polarity regulator</fullName>
    </alternativeName>
    <alternativeName>
        <fullName evidence="8">VPS33B-interacting protein in polarity and apical restriction</fullName>
    </alternativeName>
</protein>
<accession>A0A4Z2EFY3</accession>
<dbReference type="EMBL" id="SRLO01007972">
    <property type="protein sequence ID" value="TNN27635.1"/>
    <property type="molecule type" value="Genomic_DNA"/>
</dbReference>
<dbReference type="InterPro" id="IPR040057">
    <property type="entry name" value="Spe-39"/>
</dbReference>
<evidence type="ECO:0000313" key="9">
    <source>
        <dbReference type="EMBL" id="TNN27635.1"/>
    </source>
</evidence>
<dbReference type="GO" id="GO:0007034">
    <property type="term" value="P:vacuolar transport"/>
    <property type="evidence" value="ECO:0007669"/>
    <property type="project" value="TreeGrafter"/>
</dbReference>
<evidence type="ECO:0000256" key="5">
    <source>
        <dbReference type="ARBA" id="ARBA00022753"/>
    </source>
</evidence>
<reference evidence="9 10" key="1">
    <citation type="submission" date="2019-03" db="EMBL/GenBank/DDBJ databases">
        <title>First draft genome of Liparis tanakae, snailfish: a comprehensive survey of snailfish specific genes.</title>
        <authorList>
            <person name="Kim W."/>
            <person name="Song I."/>
            <person name="Jeong J.-H."/>
            <person name="Kim D."/>
            <person name="Kim S."/>
            <person name="Ryu S."/>
            <person name="Song J.Y."/>
            <person name="Lee S.K."/>
        </authorList>
    </citation>
    <scope>NUCLEOTIDE SEQUENCE [LARGE SCALE GENOMIC DNA]</scope>
    <source>
        <tissue evidence="9">Muscle</tissue>
    </source>
</reference>
<evidence type="ECO:0000256" key="2">
    <source>
        <dbReference type="ARBA" id="ARBA00004541"/>
    </source>
</evidence>
<dbReference type="GO" id="GO:0006886">
    <property type="term" value="P:intracellular protein transport"/>
    <property type="evidence" value="ECO:0007669"/>
    <property type="project" value="TreeGrafter"/>
</dbReference>
<gene>
    <name evidence="9" type="primary">Vipas39</name>
    <name evidence="9" type="ORF">EYF80_062220</name>
</gene>
<dbReference type="GO" id="GO:0005769">
    <property type="term" value="C:early endosome"/>
    <property type="evidence" value="ECO:0007669"/>
    <property type="project" value="UniProtKB-SubCell"/>
</dbReference>
<dbReference type="Proteomes" id="UP000314294">
    <property type="component" value="Unassembled WGS sequence"/>
</dbReference>
<dbReference type="GO" id="GO:0005770">
    <property type="term" value="C:late endosome"/>
    <property type="evidence" value="ECO:0007669"/>
    <property type="project" value="UniProtKB-SubCell"/>
</dbReference>
<dbReference type="AlphaFoldDB" id="A0A4Z2EFY3"/>
<keyword evidence="5" id="KW-0967">Endosome</keyword>
<proteinExistence type="predicted"/>
<dbReference type="OrthoDB" id="8939430at2759"/>
<comment type="subcellular location">
    <subcellularLocation>
        <location evidence="2">Cytoplasmic vesicle</location>
    </subcellularLocation>
    <subcellularLocation>
        <location evidence="1">Early endosome</location>
    </subcellularLocation>
    <subcellularLocation>
        <location evidence="3">Late endosome</location>
    </subcellularLocation>
</comment>
<organism evidence="9 10">
    <name type="scientific">Liparis tanakae</name>
    <name type="common">Tanaka's snailfish</name>
    <dbReference type="NCBI Taxonomy" id="230148"/>
    <lineage>
        <taxon>Eukaryota</taxon>
        <taxon>Metazoa</taxon>
        <taxon>Chordata</taxon>
        <taxon>Craniata</taxon>
        <taxon>Vertebrata</taxon>
        <taxon>Euteleostomi</taxon>
        <taxon>Actinopterygii</taxon>
        <taxon>Neopterygii</taxon>
        <taxon>Teleostei</taxon>
        <taxon>Neoteleostei</taxon>
        <taxon>Acanthomorphata</taxon>
        <taxon>Eupercaria</taxon>
        <taxon>Perciformes</taxon>
        <taxon>Cottioidei</taxon>
        <taxon>Cottales</taxon>
        <taxon>Liparidae</taxon>
        <taxon>Liparis</taxon>
    </lineage>
</organism>
<evidence type="ECO:0000256" key="4">
    <source>
        <dbReference type="ARBA" id="ARBA00019368"/>
    </source>
</evidence>
<dbReference type="PANTHER" id="PTHR13364:SF6">
    <property type="entry name" value="SPERMATOGENESIS-DEFECTIVE PROTEIN 39 HOMOLOG"/>
    <property type="match status" value="1"/>
</dbReference>
<evidence type="ECO:0000256" key="3">
    <source>
        <dbReference type="ARBA" id="ARBA00004603"/>
    </source>
</evidence>
<name>A0A4Z2EFY3_9TELE</name>
<evidence type="ECO:0000256" key="8">
    <source>
        <dbReference type="ARBA" id="ARBA00031270"/>
    </source>
</evidence>
<dbReference type="PANTHER" id="PTHR13364">
    <property type="entry name" value="DEFECTIVE SPERMATOGENESIS PROTEIN 39"/>
    <property type="match status" value="1"/>
</dbReference>
<evidence type="ECO:0000313" key="10">
    <source>
        <dbReference type="Proteomes" id="UP000314294"/>
    </source>
</evidence>
<evidence type="ECO:0000256" key="6">
    <source>
        <dbReference type="ARBA" id="ARBA00023329"/>
    </source>
</evidence>
<sequence length="126" mass="14165">MNKSKADEEEYWNSSKYKAFTFDDDDDELSALEESKRTVNSIRRLVEEDEGEEEVEKVSWSGEPIGCLSWSVSETAASNQKAEREPAFPKINTLTNSKTHSGYSLSSLFKGKTKGGNFQSFTDCES</sequence>
<keyword evidence="6" id="KW-0968">Cytoplasmic vesicle</keyword>